<keyword evidence="7 10" id="KW-0626">Porin</keyword>
<evidence type="ECO:0000256" key="6">
    <source>
        <dbReference type="ARBA" id="ARBA00023065"/>
    </source>
</evidence>
<dbReference type="RefSeq" id="WP_407051716.1">
    <property type="nucleotide sequence ID" value="NZ_CP158568.1"/>
</dbReference>
<name>A0AAU7XID6_9HYPH</name>
<dbReference type="Pfam" id="PF02530">
    <property type="entry name" value="Porin_2"/>
    <property type="match status" value="1"/>
</dbReference>
<keyword evidence="4 10" id="KW-0812">Transmembrane</keyword>
<feature type="chain" id="PRO_5043106138" description="Porin" evidence="10">
    <location>
        <begin position="22"/>
        <end position="429"/>
    </location>
</feature>
<keyword evidence="8 10" id="KW-0472">Membrane</keyword>
<keyword evidence="6 10" id="KW-0406">Ion transport</keyword>
<dbReference type="GO" id="GO:0009279">
    <property type="term" value="C:cell outer membrane"/>
    <property type="evidence" value="ECO:0007669"/>
    <property type="project" value="UniProtKB-SubCell"/>
</dbReference>
<evidence type="ECO:0000256" key="3">
    <source>
        <dbReference type="ARBA" id="ARBA00022452"/>
    </source>
</evidence>
<organism evidence="11">
    <name type="scientific">Methyloraptor flagellatus</name>
    <dbReference type="NCBI Taxonomy" id="3162530"/>
    <lineage>
        <taxon>Bacteria</taxon>
        <taxon>Pseudomonadati</taxon>
        <taxon>Pseudomonadota</taxon>
        <taxon>Alphaproteobacteria</taxon>
        <taxon>Hyphomicrobiales</taxon>
        <taxon>Ancalomicrobiaceae</taxon>
        <taxon>Methyloraptor</taxon>
    </lineage>
</organism>
<dbReference type="KEGG" id="mflg:ABS361_10645"/>
<evidence type="ECO:0000256" key="10">
    <source>
        <dbReference type="RuleBase" id="RU364005"/>
    </source>
</evidence>
<comment type="function">
    <text evidence="10">Forms passive diffusion pores that allow small molecular weight hydrophilic materials across the outer membrane.</text>
</comment>
<evidence type="ECO:0000256" key="7">
    <source>
        <dbReference type="ARBA" id="ARBA00023114"/>
    </source>
</evidence>
<reference evidence="11" key="1">
    <citation type="submission" date="2024-06" db="EMBL/GenBank/DDBJ databases">
        <title>Methylostella associata gen. nov., sp. nov., a novel Ancalomicrobiaceae-affiliated facultatively methylotrophic bacteria that feed on methanotrophs of the genus Methylococcus.</title>
        <authorList>
            <person name="Saltykova V."/>
            <person name="Danilova O.V."/>
            <person name="Oshkin I.Y."/>
            <person name="Belova S.E."/>
            <person name="Pimenov N.V."/>
            <person name="Dedysh S.N."/>
        </authorList>
    </citation>
    <scope>NUCLEOTIDE SEQUENCE</scope>
    <source>
        <strain evidence="11">S20</strain>
    </source>
</reference>
<keyword evidence="2 10" id="KW-0813">Transport</keyword>
<evidence type="ECO:0000313" key="11">
    <source>
        <dbReference type="EMBL" id="XBY46623.1"/>
    </source>
</evidence>
<keyword evidence="5 10" id="KW-0732">Signal</keyword>
<feature type="signal peptide" evidence="10">
    <location>
        <begin position="1"/>
        <end position="21"/>
    </location>
</feature>
<evidence type="ECO:0000256" key="1">
    <source>
        <dbReference type="ARBA" id="ARBA00009521"/>
    </source>
</evidence>
<proteinExistence type="inferred from homology"/>
<evidence type="ECO:0000256" key="2">
    <source>
        <dbReference type="ARBA" id="ARBA00022448"/>
    </source>
</evidence>
<protein>
    <recommendedName>
        <fullName evidence="10">Porin</fullName>
    </recommendedName>
</protein>
<comment type="domain">
    <text evidence="10">Consists of 16-stranded beta-barrel sheets, with large surface-exposed loops, that form a transmembrane pore at the center of each barrel. The pore is partially ocluded by a peptide loop that folds into the pore lumen.</text>
</comment>
<dbReference type="GO" id="GO:0046930">
    <property type="term" value="C:pore complex"/>
    <property type="evidence" value="ECO:0007669"/>
    <property type="project" value="UniProtKB-KW"/>
</dbReference>
<gene>
    <name evidence="11" type="ORF">ABS361_10645</name>
</gene>
<keyword evidence="3 10" id="KW-1134">Transmembrane beta strand</keyword>
<dbReference type="EMBL" id="CP158568">
    <property type="protein sequence ID" value="XBY46623.1"/>
    <property type="molecule type" value="Genomic_DNA"/>
</dbReference>
<dbReference type="GO" id="GO:0015288">
    <property type="term" value="F:porin activity"/>
    <property type="evidence" value="ECO:0007669"/>
    <property type="project" value="UniProtKB-KW"/>
</dbReference>
<dbReference type="InterPro" id="IPR003684">
    <property type="entry name" value="Porin_alphabac"/>
</dbReference>
<keyword evidence="9 10" id="KW-0998">Cell outer membrane</keyword>
<dbReference type="AlphaFoldDB" id="A0AAU7XID6"/>
<accession>A0AAU7XID6</accession>
<evidence type="ECO:0000256" key="9">
    <source>
        <dbReference type="ARBA" id="ARBA00023237"/>
    </source>
</evidence>
<evidence type="ECO:0000256" key="8">
    <source>
        <dbReference type="ARBA" id="ARBA00023136"/>
    </source>
</evidence>
<comment type="similarity">
    <text evidence="1 10">Belongs to the alphaproteobacteria porin family.</text>
</comment>
<evidence type="ECO:0000256" key="4">
    <source>
        <dbReference type="ARBA" id="ARBA00022692"/>
    </source>
</evidence>
<sequence length="429" mass="46403">MQFKLALAAAALVGTASVASAADLGRPAPAAVDYVKVCDAYGAGFFYIPGSDTCLKIGGRVYFDMRTGSGAFSRLDHQLSNYSDRRRSGNNIFTRTAAYETFDARTNTEYGLLRSFINLRQRFSTGSAAAEIVLQDGFIQFGGLTAGMTRSAFDFTPLGYTFGVDYNAFQSNVILNQIGYTFAFGNGITATVSVEDPTSADINYNNSRRVASTGVFTALYAGQAAYGALKAPDVVGKLNIKQAWGSAQISAAYHDNYSLANGDRAGWAVLGGFEILLPMLAPGDKIAFGGAYGEGAQGFITAYSQYSTGNVRNVVVPGDYIGEDWAVDGFGRIQQTRSWGVMGSFHHEFNKKWEFNFDASYENVDGFGARDYATYGLQADVRWKPVSNFYIGVGAEYGSMEFSTATRTAHPLLQNVDGWTGLVRVNRTF</sequence>
<dbReference type="GO" id="GO:0006811">
    <property type="term" value="P:monoatomic ion transport"/>
    <property type="evidence" value="ECO:0007669"/>
    <property type="project" value="UniProtKB-KW"/>
</dbReference>
<comment type="subcellular location">
    <subcellularLocation>
        <location evidence="10">Cell outer membrane</location>
        <topology evidence="10">Multi-pass membrane protein</topology>
    </subcellularLocation>
</comment>
<evidence type="ECO:0000256" key="5">
    <source>
        <dbReference type="ARBA" id="ARBA00022729"/>
    </source>
</evidence>